<evidence type="ECO:0000313" key="1">
    <source>
        <dbReference type="EMBL" id="WAH40888.1"/>
    </source>
</evidence>
<dbReference type="Proteomes" id="UP001164761">
    <property type="component" value="Chromosome"/>
</dbReference>
<dbReference type="RefSeq" id="WP_268004787.1">
    <property type="nucleotide sequence ID" value="NZ_BSUT01000001.1"/>
</dbReference>
<proteinExistence type="predicted"/>
<accession>A0ABY6ZDL6</accession>
<dbReference type="SUPFAM" id="SSF102588">
    <property type="entry name" value="LmbE-like"/>
    <property type="match status" value="1"/>
</dbReference>
<protein>
    <submittedName>
        <fullName evidence="1">PIG-L family deacetylase</fullName>
    </submittedName>
</protein>
<reference evidence="1" key="1">
    <citation type="submission" date="2022-08" db="EMBL/GenBank/DDBJ databases">
        <title>Alicyclobacillus fastidiosus DSM 17978, complete genome.</title>
        <authorList>
            <person name="Wang Q."/>
            <person name="Cai R."/>
            <person name="Wang Z."/>
        </authorList>
    </citation>
    <scope>NUCLEOTIDE SEQUENCE</scope>
    <source>
        <strain evidence="1">DSM 17978</strain>
    </source>
</reference>
<evidence type="ECO:0000313" key="2">
    <source>
        <dbReference type="Proteomes" id="UP001164761"/>
    </source>
</evidence>
<keyword evidence="2" id="KW-1185">Reference proteome</keyword>
<dbReference type="PANTHER" id="PTHR12993:SF11">
    <property type="entry name" value="N-ACETYLGLUCOSAMINYL-PHOSPHATIDYLINOSITOL DE-N-ACETYLASE"/>
    <property type="match status" value="1"/>
</dbReference>
<name>A0ABY6ZDL6_9BACL</name>
<dbReference type="EMBL" id="CP104067">
    <property type="protein sequence ID" value="WAH40888.1"/>
    <property type="molecule type" value="Genomic_DNA"/>
</dbReference>
<dbReference type="InterPro" id="IPR003737">
    <property type="entry name" value="GlcNAc_PI_deacetylase-related"/>
</dbReference>
<organism evidence="1 2">
    <name type="scientific">Alicyclobacillus fastidiosus</name>
    <dbReference type="NCBI Taxonomy" id="392011"/>
    <lineage>
        <taxon>Bacteria</taxon>
        <taxon>Bacillati</taxon>
        <taxon>Bacillota</taxon>
        <taxon>Bacilli</taxon>
        <taxon>Bacillales</taxon>
        <taxon>Alicyclobacillaceae</taxon>
        <taxon>Alicyclobacillus</taxon>
    </lineage>
</organism>
<dbReference type="Pfam" id="PF02585">
    <property type="entry name" value="PIG-L"/>
    <property type="match status" value="1"/>
</dbReference>
<sequence>MSTIVAVFAHPDDESFICGGTLAKLATEGHRVVLVCATLGEMGRRMGVPPAVTRESIATARERELRNACEALSIARLELLHTRDKTLEIQPVEALVERVLGVLEEERPDVVITFHDPLGGHPDHCAIGRVATRAFEAYACTAPSERTCRLFYVAWSDDVTAFKRYPQPVIDMVTVDIQGTKVQKLASFRAHKTQSGLNRSIWGSERQSLGQLSNWEYFVHAQGPRLGRRDSLVDGR</sequence>
<dbReference type="Gene3D" id="3.40.50.10320">
    <property type="entry name" value="LmbE-like"/>
    <property type="match status" value="1"/>
</dbReference>
<dbReference type="PANTHER" id="PTHR12993">
    <property type="entry name" value="N-ACETYLGLUCOSAMINYL-PHOSPHATIDYLINOSITOL DE-N-ACETYLASE-RELATED"/>
    <property type="match status" value="1"/>
</dbReference>
<gene>
    <name evidence="1" type="ORF">NZD89_21745</name>
</gene>
<dbReference type="InterPro" id="IPR024078">
    <property type="entry name" value="LmbE-like_dom_sf"/>
</dbReference>